<keyword evidence="3" id="KW-1185">Reference proteome</keyword>
<protein>
    <submittedName>
        <fullName evidence="2">Uncharacterized protein</fullName>
    </submittedName>
</protein>
<name>A0AAE1WHF7_9LAMI</name>
<reference evidence="2" key="2">
    <citation type="journal article" date="2024" name="Plant">
        <title>Genomic evolution and insights into agronomic trait innovations of Sesamum species.</title>
        <authorList>
            <person name="Miao H."/>
            <person name="Wang L."/>
            <person name="Qu L."/>
            <person name="Liu H."/>
            <person name="Sun Y."/>
            <person name="Le M."/>
            <person name="Wang Q."/>
            <person name="Wei S."/>
            <person name="Zheng Y."/>
            <person name="Lin W."/>
            <person name="Duan Y."/>
            <person name="Cao H."/>
            <person name="Xiong S."/>
            <person name="Wang X."/>
            <person name="Wei L."/>
            <person name="Li C."/>
            <person name="Ma Q."/>
            <person name="Ju M."/>
            <person name="Zhao R."/>
            <person name="Li G."/>
            <person name="Mu C."/>
            <person name="Tian Q."/>
            <person name="Mei H."/>
            <person name="Zhang T."/>
            <person name="Gao T."/>
            <person name="Zhang H."/>
        </authorList>
    </citation>
    <scope>NUCLEOTIDE SEQUENCE</scope>
    <source>
        <strain evidence="2">K16</strain>
    </source>
</reference>
<gene>
    <name evidence="2" type="ORF">Sango_1825700</name>
</gene>
<sequence length="168" mass="19372">MEGKAIGPRKRHSKDKPLSPYSPHWMPLPITSKLYKANSSSSPPPISIFSAPREKNMGGDFVHRRSSYLSSCMSPSCVPVHEEYSRIDISGTDEKSHRSRRLRKLLRKIVNESKSIYCGHTKPLSFQYDAVSYSQNFDDGCHKDDESGRCQPVFQDFRWRQHVVHNKY</sequence>
<evidence type="ECO:0000313" key="3">
    <source>
        <dbReference type="Proteomes" id="UP001289374"/>
    </source>
</evidence>
<proteinExistence type="predicted"/>
<comment type="caution">
    <text evidence="2">The sequence shown here is derived from an EMBL/GenBank/DDBJ whole genome shotgun (WGS) entry which is preliminary data.</text>
</comment>
<reference evidence="2" key="1">
    <citation type="submission" date="2020-06" db="EMBL/GenBank/DDBJ databases">
        <authorList>
            <person name="Li T."/>
            <person name="Hu X."/>
            <person name="Zhang T."/>
            <person name="Song X."/>
            <person name="Zhang H."/>
            <person name="Dai N."/>
            <person name="Sheng W."/>
            <person name="Hou X."/>
            <person name="Wei L."/>
        </authorList>
    </citation>
    <scope>NUCLEOTIDE SEQUENCE</scope>
    <source>
        <strain evidence="2">K16</strain>
        <tissue evidence="2">Leaf</tissue>
    </source>
</reference>
<dbReference type="EMBL" id="JACGWL010000010">
    <property type="protein sequence ID" value="KAK4393549.1"/>
    <property type="molecule type" value="Genomic_DNA"/>
</dbReference>
<dbReference type="AlphaFoldDB" id="A0AAE1WHF7"/>
<evidence type="ECO:0000256" key="1">
    <source>
        <dbReference type="SAM" id="MobiDB-lite"/>
    </source>
</evidence>
<organism evidence="2 3">
    <name type="scientific">Sesamum angolense</name>
    <dbReference type="NCBI Taxonomy" id="2727404"/>
    <lineage>
        <taxon>Eukaryota</taxon>
        <taxon>Viridiplantae</taxon>
        <taxon>Streptophyta</taxon>
        <taxon>Embryophyta</taxon>
        <taxon>Tracheophyta</taxon>
        <taxon>Spermatophyta</taxon>
        <taxon>Magnoliopsida</taxon>
        <taxon>eudicotyledons</taxon>
        <taxon>Gunneridae</taxon>
        <taxon>Pentapetalae</taxon>
        <taxon>asterids</taxon>
        <taxon>lamiids</taxon>
        <taxon>Lamiales</taxon>
        <taxon>Pedaliaceae</taxon>
        <taxon>Sesamum</taxon>
    </lineage>
</organism>
<evidence type="ECO:0000313" key="2">
    <source>
        <dbReference type="EMBL" id="KAK4393549.1"/>
    </source>
</evidence>
<accession>A0AAE1WHF7</accession>
<dbReference type="Proteomes" id="UP001289374">
    <property type="component" value="Unassembled WGS sequence"/>
</dbReference>
<feature type="region of interest" description="Disordered" evidence="1">
    <location>
        <begin position="1"/>
        <end position="24"/>
    </location>
</feature>